<dbReference type="EMBL" id="KN847521">
    <property type="protein sequence ID" value="KIV94851.1"/>
    <property type="molecule type" value="Genomic_DNA"/>
</dbReference>
<sequence length="216" mass="24426">MHITTPSLRSALAHAFQIPLRQYSTSLLSRNTTKAMVTSQQSHPFAPQQQQSSPFSSSTSRAAKGKKGRGMKPDRRITLIRYFLNHPTFYTPRPLRFSRTRYLRHWTIHRAWNLFNAKMKKERALEMERQYNAMAAANEELRVNAGDAGRLFRMAQMKTGIWGIPERGAGVPIEYARGLVEWIGSTGGLGEGSQAGGKQAAAGKLARVWDSEWKRH</sequence>
<dbReference type="PANTHER" id="PTHR39150">
    <property type="entry name" value="54S RIBOSOMAL PROTEIN L28, MITOCHONDRIAL"/>
    <property type="match status" value="1"/>
</dbReference>
<name>A0A0D1Y2N2_EXOME</name>
<dbReference type="GO" id="GO:0032543">
    <property type="term" value="P:mitochondrial translation"/>
    <property type="evidence" value="ECO:0007669"/>
    <property type="project" value="InterPro"/>
</dbReference>
<dbReference type="STRING" id="212818.A0A0D1Y2N2"/>
<keyword evidence="3" id="KW-1185">Reference proteome</keyword>
<feature type="compositionally biased region" description="Low complexity" evidence="1">
    <location>
        <begin position="39"/>
        <end position="62"/>
    </location>
</feature>
<reference evidence="2 3" key="1">
    <citation type="submission" date="2015-01" db="EMBL/GenBank/DDBJ databases">
        <title>The Genome Sequence of Exophiala mesophila CBS40295.</title>
        <authorList>
            <consortium name="The Broad Institute Genomics Platform"/>
            <person name="Cuomo C."/>
            <person name="de Hoog S."/>
            <person name="Gorbushina A."/>
            <person name="Stielow B."/>
            <person name="Teixiera M."/>
            <person name="Abouelleil A."/>
            <person name="Chapman S.B."/>
            <person name="Priest M."/>
            <person name="Young S.K."/>
            <person name="Wortman J."/>
            <person name="Nusbaum C."/>
            <person name="Birren B."/>
        </authorList>
    </citation>
    <scope>NUCLEOTIDE SEQUENCE [LARGE SCALE GENOMIC DNA]</scope>
    <source>
        <strain evidence="2 3">CBS 40295</strain>
    </source>
</reference>
<dbReference type="OrthoDB" id="2098203at2759"/>
<dbReference type="Proteomes" id="UP000054302">
    <property type="component" value="Unassembled WGS sequence"/>
</dbReference>
<protein>
    <submittedName>
        <fullName evidence="2">Uncharacterized protein</fullName>
    </submittedName>
</protein>
<dbReference type="VEuPathDB" id="FungiDB:PV10_02576"/>
<dbReference type="PANTHER" id="PTHR39150:SF1">
    <property type="entry name" value="LARGE RIBOSOMAL SUBUNIT PROTEIN ML40"/>
    <property type="match status" value="1"/>
</dbReference>
<dbReference type="GO" id="GO:0003735">
    <property type="term" value="F:structural constituent of ribosome"/>
    <property type="evidence" value="ECO:0007669"/>
    <property type="project" value="InterPro"/>
</dbReference>
<feature type="region of interest" description="Disordered" evidence="1">
    <location>
        <begin position="34"/>
        <end position="72"/>
    </location>
</feature>
<accession>A0A0D1Y2N2</accession>
<gene>
    <name evidence="2" type="ORF">PV10_02576</name>
</gene>
<evidence type="ECO:0000313" key="3">
    <source>
        <dbReference type="Proteomes" id="UP000054302"/>
    </source>
</evidence>
<dbReference type="GO" id="GO:0005739">
    <property type="term" value="C:mitochondrion"/>
    <property type="evidence" value="ECO:0007669"/>
    <property type="project" value="GOC"/>
</dbReference>
<dbReference type="Gene3D" id="6.10.250.3440">
    <property type="match status" value="1"/>
</dbReference>
<dbReference type="RefSeq" id="XP_016226425.1">
    <property type="nucleotide sequence ID" value="XM_016366907.1"/>
</dbReference>
<proteinExistence type="predicted"/>
<dbReference type="HOGENOM" id="CLU_090382_0_0_1"/>
<evidence type="ECO:0000313" key="2">
    <source>
        <dbReference type="EMBL" id="KIV94851.1"/>
    </source>
</evidence>
<dbReference type="InterPro" id="IPR042831">
    <property type="entry name" value="Ribosomal_mL40_fung"/>
</dbReference>
<dbReference type="GeneID" id="27320421"/>
<dbReference type="AlphaFoldDB" id="A0A0D1Y2N2"/>
<organism evidence="2 3">
    <name type="scientific">Exophiala mesophila</name>
    <name type="common">Black yeast-like fungus</name>
    <dbReference type="NCBI Taxonomy" id="212818"/>
    <lineage>
        <taxon>Eukaryota</taxon>
        <taxon>Fungi</taxon>
        <taxon>Dikarya</taxon>
        <taxon>Ascomycota</taxon>
        <taxon>Pezizomycotina</taxon>
        <taxon>Eurotiomycetes</taxon>
        <taxon>Chaetothyriomycetidae</taxon>
        <taxon>Chaetothyriales</taxon>
        <taxon>Herpotrichiellaceae</taxon>
        <taxon>Exophiala</taxon>
    </lineage>
</organism>
<dbReference type="OMA" id="VEWIGST"/>
<evidence type="ECO:0000256" key="1">
    <source>
        <dbReference type="SAM" id="MobiDB-lite"/>
    </source>
</evidence>